<evidence type="ECO:0000313" key="1">
    <source>
        <dbReference type="EMBL" id="MCA0131466.1"/>
    </source>
</evidence>
<gene>
    <name evidence="1" type="ORF">LBU54_02640</name>
</gene>
<proteinExistence type="predicted"/>
<sequence length="216" mass="24397">MDRKKITKPWKIYFKAFFVFLFVNMSLGQNTVIKNIDAETISTISIDGNQIFDIDITTSNTNYISCKSVVDGEYENMFQVISNINGASLELKLEQYQYTIINDDKRNAHKVVAVKLILDIPENINLSIVSDIANIKLKGNFDSVNVRLEEGFCNLSGQVKEGIIQTINGDIIVTTDNAEIYAQSNKGKITLFPFKIFRSKLNLKSIKGNINVRQSQ</sequence>
<keyword evidence="2" id="KW-1185">Reference proteome</keyword>
<organism evidence="1 2">
    <name type="scientific">Winogradskyella alexanderae</name>
    <dbReference type="NCBI Taxonomy" id="2877123"/>
    <lineage>
        <taxon>Bacteria</taxon>
        <taxon>Pseudomonadati</taxon>
        <taxon>Bacteroidota</taxon>
        <taxon>Flavobacteriia</taxon>
        <taxon>Flavobacteriales</taxon>
        <taxon>Flavobacteriaceae</taxon>
        <taxon>Winogradskyella</taxon>
    </lineage>
</organism>
<evidence type="ECO:0008006" key="3">
    <source>
        <dbReference type="Google" id="ProtNLM"/>
    </source>
</evidence>
<protein>
    <recommendedName>
        <fullName evidence="3">Adhesin domain-containing protein</fullName>
    </recommendedName>
</protein>
<accession>A0ABS7XQZ3</accession>
<dbReference type="EMBL" id="JAIUJR010000001">
    <property type="protein sequence ID" value="MCA0131466.1"/>
    <property type="molecule type" value="Genomic_DNA"/>
</dbReference>
<dbReference type="Proteomes" id="UP001198901">
    <property type="component" value="Unassembled WGS sequence"/>
</dbReference>
<evidence type="ECO:0000313" key="2">
    <source>
        <dbReference type="Proteomes" id="UP001198901"/>
    </source>
</evidence>
<reference evidence="2" key="1">
    <citation type="submission" date="2023-07" db="EMBL/GenBank/DDBJ databases">
        <authorList>
            <person name="Yue Y."/>
        </authorList>
    </citation>
    <scope>NUCLEOTIDE SEQUENCE [LARGE SCALE GENOMIC DNA]</scope>
    <source>
        <strain evidence="2">D23</strain>
    </source>
</reference>
<dbReference type="RefSeq" id="WP_224525377.1">
    <property type="nucleotide sequence ID" value="NZ_JAIUJR010000001.1"/>
</dbReference>
<comment type="caution">
    <text evidence="1">The sequence shown here is derived from an EMBL/GenBank/DDBJ whole genome shotgun (WGS) entry which is preliminary data.</text>
</comment>
<name>A0ABS7XQZ3_9FLAO</name>